<dbReference type="PANTHER" id="PTHR30579:SF7">
    <property type="entry name" value="HTH-TYPE TRANSCRIPTIONAL REGULATOR LRHA-RELATED"/>
    <property type="match status" value="1"/>
</dbReference>
<sequence length="288" mass="32517">MQERFNLEYLNTFVIAAETKKFNVTAEMVYRSHSSVSTQIKKLEEQVGEPLFIREKDTLTLTQAGETLYKYAQQILELNDSAFNSLNNADWQGALTLGVPTDYVAFLVKKVYPTIKQEFNDYNFDIVASRSRILRKQMAEGKVDISLVAMEPQYSDDYPLWEEKMFWVASHDLTLDASQSLPVALFSDNCIVNNYSLRCLKKTDANFKVVFKSTMMDNIASAVQAGVAVSLLPESLITTDMRILSTDLIDCPFKLKVGLTSKDQTHRDIVQPLGQLIRSKVSLATIPA</sequence>
<dbReference type="Gene3D" id="1.10.10.10">
    <property type="entry name" value="Winged helix-like DNA-binding domain superfamily/Winged helix DNA-binding domain"/>
    <property type="match status" value="1"/>
</dbReference>
<evidence type="ECO:0000313" key="7">
    <source>
        <dbReference type="Proteomes" id="UP000297348"/>
    </source>
</evidence>
<dbReference type="InterPro" id="IPR036390">
    <property type="entry name" value="WH_DNA-bd_sf"/>
</dbReference>
<dbReference type="PROSITE" id="PS50931">
    <property type="entry name" value="HTH_LYSR"/>
    <property type="match status" value="1"/>
</dbReference>
<dbReference type="OrthoDB" id="119203at2"/>
<dbReference type="Pfam" id="PF03466">
    <property type="entry name" value="LysR_substrate"/>
    <property type="match status" value="1"/>
</dbReference>
<name>A0A4Z0JF56_9LACO</name>
<dbReference type="Pfam" id="PF00126">
    <property type="entry name" value="HTH_1"/>
    <property type="match status" value="1"/>
</dbReference>
<dbReference type="CDD" id="cd05466">
    <property type="entry name" value="PBP2_LTTR_substrate"/>
    <property type="match status" value="1"/>
</dbReference>
<organism evidence="6 7">
    <name type="scientific">Levilactobacillus suantsaiihabitans</name>
    <dbReference type="NCBI Taxonomy" id="2487722"/>
    <lineage>
        <taxon>Bacteria</taxon>
        <taxon>Bacillati</taxon>
        <taxon>Bacillota</taxon>
        <taxon>Bacilli</taxon>
        <taxon>Lactobacillales</taxon>
        <taxon>Lactobacillaceae</taxon>
        <taxon>Levilactobacillus</taxon>
    </lineage>
</organism>
<evidence type="ECO:0000313" key="6">
    <source>
        <dbReference type="EMBL" id="TGD20494.1"/>
    </source>
</evidence>
<comment type="similarity">
    <text evidence="1">Belongs to the LysR transcriptional regulatory family.</text>
</comment>
<dbReference type="SUPFAM" id="SSF46785">
    <property type="entry name" value="Winged helix' DNA-binding domain"/>
    <property type="match status" value="1"/>
</dbReference>
<dbReference type="SUPFAM" id="SSF53850">
    <property type="entry name" value="Periplasmic binding protein-like II"/>
    <property type="match status" value="1"/>
</dbReference>
<keyword evidence="3" id="KW-0238">DNA-binding</keyword>
<protein>
    <submittedName>
        <fullName evidence="6">LysR family transcriptional regulator</fullName>
    </submittedName>
</protein>
<dbReference type="GO" id="GO:0003677">
    <property type="term" value="F:DNA binding"/>
    <property type="evidence" value="ECO:0007669"/>
    <property type="project" value="UniProtKB-KW"/>
</dbReference>
<reference evidence="6 7" key="1">
    <citation type="submission" date="2018-10" db="EMBL/GenBank/DDBJ databases">
        <title>Lactobacillus sp. R7 and Lactobacillus sp. R19 isolated from fermented mustard green product of Taiwan.</title>
        <authorList>
            <person name="Lin S.-T."/>
        </authorList>
    </citation>
    <scope>NUCLEOTIDE SEQUENCE [LARGE SCALE GENOMIC DNA]</scope>
    <source>
        <strain evidence="6 7">BCRC 81129</strain>
    </source>
</reference>
<accession>A0A4Z0JF56</accession>
<dbReference type="EMBL" id="RKLX01000001">
    <property type="protein sequence ID" value="TGD20494.1"/>
    <property type="molecule type" value="Genomic_DNA"/>
</dbReference>
<keyword evidence="2" id="KW-0805">Transcription regulation</keyword>
<dbReference type="AlphaFoldDB" id="A0A4Z0JF56"/>
<dbReference type="PANTHER" id="PTHR30579">
    <property type="entry name" value="TRANSCRIPTIONAL REGULATOR"/>
    <property type="match status" value="1"/>
</dbReference>
<keyword evidence="7" id="KW-1185">Reference proteome</keyword>
<keyword evidence="4" id="KW-0804">Transcription</keyword>
<dbReference type="InterPro" id="IPR005119">
    <property type="entry name" value="LysR_subst-bd"/>
</dbReference>
<evidence type="ECO:0000256" key="4">
    <source>
        <dbReference type="ARBA" id="ARBA00023163"/>
    </source>
</evidence>
<dbReference type="Proteomes" id="UP000297348">
    <property type="component" value="Unassembled WGS sequence"/>
</dbReference>
<evidence type="ECO:0000256" key="1">
    <source>
        <dbReference type="ARBA" id="ARBA00009437"/>
    </source>
</evidence>
<feature type="domain" description="HTH lysR-type" evidence="5">
    <location>
        <begin position="5"/>
        <end position="62"/>
    </location>
</feature>
<dbReference type="InterPro" id="IPR036388">
    <property type="entry name" value="WH-like_DNA-bd_sf"/>
</dbReference>
<gene>
    <name evidence="6" type="ORF">EGT51_01265</name>
</gene>
<proteinExistence type="inferred from homology"/>
<evidence type="ECO:0000256" key="3">
    <source>
        <dbReference type="ARBA" id="ARBA00023125"/>
    </source>
</evidence>
<evidence type="ECO:0000256" key="2">
    <source>
        <dbReference type="ARBA" id="ARBA00023015"/>
    </source>
</evidence>
<dbReference type="RefSeq" id="WP_135366979.1">
    <property type="nucleotide sequence ID" value="NZ_RKLX01000001.1"/>
</dbReference>
<dbReference type="Gene3D" id="3.40.190.10">
    <property type="entry name" value="Periplasmic binding protein-like II"/>
    <property type="match status" value="2"/>
</dbReference>
<comment type="caution">
    <text evidence="6">The sequence shown here is derived from an EMBL/GenBank/DDBJ whole genome shotgun (WGS) entry which is preliminary data.</text>
</comment>
<dbReference type="InterPro" id="IPR000847">
    <property type="entry name" value="LysR_HTH_N"/>
</dbReference>
<dbReference type="InterPro" id="IPR050176">
    <property type="entry name" value="LTTR"/>
</dbReference>
<evidence type="ECO:0000259" key="5">
    <source>
        <dbReference type="PROSITE" id="PS50931"/>
    </source>
</evidence>
<dbReference type="GO" id="GO:0003700">
    <property type="term" value="F:DNA-binding transcription factor activity"/>
    <property type="evidence" value="ECO:0007669"/>
    <property type="project" value="InterPro"/>
</dbReference>